<dbReference type="CDD" id="cd18808">
    <property type="entry name" value="SF1_C_Upf1"/>
    <property type="match status" value="1"/>
</dbReference>
<evidence type="ECO:0000256" key="3">
    <source>
        <dbReference type="ARBA" id="ARBA00022806"/>
    </source>
</evidence>
<dbReference type="KEGG" id="mis:MICPUN_77151"/>
<evidence type="ECO:0000256" key="1">
    <source>
        <dbReference type="ARBA" id="ARBA00022741"/>
    </source>
</evidence>
<dbReference type="OrthoDB" id="512254at2759"/>
<keyword evidence="7" id="KW-1185">Reference proteome</keyword>
<sequence length="60" mass="6692">KVECLTVDACQGAEFDYVLISPVRSNGRKAIGFVADSRRVNVAISRAKRMCIIFGDRRTM</sequence>
<dbReference type="STRING" id="296587.C1E7F3"/>
<dbReference type="PANTHER" id="PTHR43788:SF8">
    <property type="entry name" value="DNA-BINDING PROTEIN SMUBP-2"/>
    <property type="match status" value="1"/>
</dbReference>
<gene>
    <name evidence="6" type="ORF">MICPUN_77151</name>
</gene>
<dbReference type="RefSeq" id="XP_002502340.1">
    <property type="nucleotide sequence ID" value="XM_002502294.1"/>
</dbReference>
<keyword evidence="4" id="KW-0067">ATP-binding</keyword>
<dbReference type="Proteomes" id="UP000002009">
    <property type="component" value="Chromosome 5"/>
</dbReference>
<dbReference type="InterPro" id="IPR027417">
    <property type="entry name" value="P-loop_NTPase"/>
</dbReference>
<feature type="non-terminal residue" evidence="6">
    <location>
        <position position="60"/>
    </location>
</feature>
<dbReference type="GeneID" id="8243627"/>
<dbReference type="InterPro" id="IPR041679">
    <property type="entry name" value="DNA2/NAM7-like_C"/>
</dbReference>
<dbReference type="PANTHER" id="PTHR43788">
    <property type="entry name" value="DNA2/NAM7 HELICASE FAMILY MEMBER"/>
    <property type="match status" value="1"/>
</dbReference>
<dbReference type="eggNOG" id="KOG1802">
    <property type="taxonomic scope" value="Eukaryota"/>
</dbReference>
<reference evidence="6 7" key="1">
    <citation type="journal article" date="2009" name="Science">
        <title>Green evolution and dynamic adaptations revealed by genomes of the marine picoeukaryotes Micromonas.</title>
        <authorList>
            <person name="Worden A.Z."/>
            <person name="Lee J.H."/>
            <person name="Mock T."/>
            <person name="Rouze P."/>
            <person name="Simmons M.P."/>
            <person name="Aerts A.L."/>
            <person name="Allen A.E."/>
            <person name="Cuvelier M.L."/>
            <person name="Derelle E."/>
            <person name="Everett M.V."/>
            <person name="Foulon E."/>
            <person name="Grimwood J."/>
            <person name="Gundlach H."/>
            <person name="Henrissat B."/>
            <person name="Napoli C."/>
            <person name="McDonald S.M."/>
            <person name="Parker M.S."/>
            <person name="Rombauts S."/>
            <person name="Salamov A."/>
            <person name="Von Dassow P."/>
            <person name="Badger J.H."/>
            <person name="Coutinho P.M."/>
            <person name="Demir E."/>
            <person name="Dubchak I."/>
            <person name="Gentemann C."/>
            <person name="Eikrem W."/>
            <person name="Gready J.E."/>
            <person name="John U."/>
            <person name="Lanier W."/>
            <person name="Lindquist E.A."/>
            <person name="Lucas S."/>
            <person name="Mayer K.F."/>
            <person name="Moreau H."/>
            <person name="Not F."/>
            <person name="Otillar R."/>
            <person name="Panaud O."/>
            <person name="Pangilinan J."/>
            <person name="Paulsen I."/>
            <person name="Piegu B."/>
            <person name="Poliakov A."/>
            <person name="Robbens S."/>
            <person name="Schmutz J."/>
            <person name="Toulza E."/>
            <person name="Wyss T."/>
            <person name="Zelensky A."/>
            <person name="Zhou K."/>
            <person name="Armbrust E.V."/>
            <person name="Bhattacharya D."/>
            <person name="Goodenough U.W."/>
            <person name="Van de Peer Y."/>
            <person name="Grigoriev I.V."/>
        </authorList>
    </citation>
    <scope>NUCLEOTIDE SEQUENCE [LARGE SCALE GENOMIC DNA]</scope>
    <source>
        <strain evidence="7">RCC299 / NOUM17</strain>
    </source>
</reference>
<keyword evidence="2" id="KW-0378">Hydrolase</keyword>
<dbReference type="SUPFAM" id="SSF52540">
    <property type="entry name" value="P-loop containing nucleoside triphosphate hydrolases"/>
    <property type="match status" value="1"/>
</dbReference>
<dbReference type="GO" id="GO:0005524">
    <property type="term" value="F:ATP binding"/>
    <property type="evidence" value="ECO:0007669"/>
    <property type="project" value="UniProtKB-KW"/>
</dbReference>
<organism evidence="6 7">
    <name type="scientific">Micromonas commoda (strain RCC299 / NOUM17 / CCMP2709)</name>
    <name type="common">Picoplanktonic green alga</name>
    <dbReference type="NCBI Taxonomy" id="296587"/>
    <lineage>
        <taxon>Eukaryota</taxon>
        <taxon>Viridiplantae</taxon>
        <taxon>Chlorophyta</taxon>
        <taxon>Mamiellophyceae</taxon>
        <taxon>Mamiellales</taxon>
        <taxon>Mamiellaceae</taxon>
        <taxon>Micromonas</taxon>
    </lineage>
</organism>
<dbReference type="GO" id="GO:0016787">
    <property type="term" value="F:hydrolase activity"/>
    <property type="evidence" value="ECO:0007669"/>
    <property type="project" value="UniProtKB-KW"/>
</dbReference>
<evidence type="ECO:0000259" key="5">
    <source>
        <dbReference type="Pfam" id="PF13087"/>
    </source>
</evidence>
<feature type="domain" description="DNA2/NAM7 helicase-like C-terminal" evidence="5">
    <location>
        <begin position="2"/>
        <end position="57"/>
    </location>
</feature>
<proteinExistence type="predicted"/>
<feature type="non-terminal residue" evidence="6">
    <location>
        <position position="1"/>
    </location>
</feature>
<dbReference type="InterPro" id="IPR047187">
    <property type="entry name" value="SF1_C_Upf1"/>
</dbReference>
<evidence type="ECO:0000256" key="2">
    <source>
        <dbReference type="ARBA" id="ARBA00022801"/>
    </source>
</evidence>
<dbReference type="GO" id="GO:0043139">
    <property type="term" value="F:5'-3' DNA helicase activity"/>
    <property type="evidence" value="ECO:0007669"/>
    <property type="project" value="TreeGrafter"/>
</dbReference>
<accession>C1E7F3</accession>
<dbReference type="InterPro" id="IPR050534">
    <property type="entry name" value="Coronavir_polyprotein_1ab"/>
</dbReference>
<evidence type="ECO:0000256" key="4">
    <source>
        <dbReference type="ARBA" id="ARBA00022840"/>
    </source>
</evidence>
<protein>
    <recommendedName>
        <fullName evidence="5">DNA2/NAM7 helicase-like C-terminal domain-containing protein</fullName>
    </recommendedName>
</protein>
<dbReference type="AlphaFoldDB" id="C1E7F3"/>
<dbReference type="EMBL" id="CP001326">
    <property type="protein sequence ID" value="ACO63598.1"/>
    <property type="molecule type" value="Genomic_DNA"/>
</dbReference>
<dbReference type="InParanoid" id="C1E7F3"/>
<keyword evidence="3" id="KW-0347">Helicase</keyword>
<keyword evidence="1" id="KW-0547">Nucleotide-binding</keyword>
<evidence type="ECO:0000313" key="7">
    <source>
        <dbReference type="Proteomes" id="UP000002009"/>
    </source>
</evidence>
<evidence type="ECO:0000313" key="6">
    <source>
        <dbReference type="EMBL" id="ACO63598.1"/>
    </source>
</evidence>
<dbReference type="Pfam" id="PF13087">
    <property type="entry name" value="AAA_12"/>
    <property type="match status" value="1"/>
</dbReference>
<dbReference type="Gene3D" id="3.40.50.300">
    <property type="entry name" value="P-loop containing nucleotide triphosphate hydrolases"/>
    <property type="match status" value="1"/>
</dbReference>
<name>C1E7F3_MICCC</name>